<dbReference type="AlphaFoldDB" id="A0A3N4LF57"/>
<protein>
    <submittedName>
        <fullName evidence="2">Uncharacterized protein</fullName>
    </submittedName>
</protein>
<proteinExistence type="predicted"/>
<keyword evidence="1" id="KW-0812">Transmembrane</keyword>
<sequence length="97" mass="10943">MSQIRHDMKQKGFFELPSSIICINGIFLTFSICFALAYHWSLCAATLKSGSCHVEKVVHSPVLILCYSVPKHYAYLYMSTLAIPDLAKADPLLYRTN</sequence>
<evidence type="ECO:0000313" key="3">
    <source>
        <dbReference type="Proteomes" id="UP000267821"/>
    </source>
</evidence>
<accession>A0A3N4LF57</accession>
<reference evidence="2 3" key="1">
    <citation type="journal article" date="2018" name="Nat. Ecol. Evol.">
        <title>Pezizomycetes genomes reveal the molecular basis of ectomycorrhizal truffle lifestyle.</title>
        <authorList>
            <person name="Murat C."/>
            <person name="Payen T."/>
            <person name="Noel B."/>
            <person name="Kuo A."/>
            <person name="Morin E."/>
            <person name="Chen J."/>
            <person name="Kohler A."/>
            <person name="Krizsan K."/>
            <person name="Balestrini R."/>
            <person name="Da Silva C."/>
            <person name="Montanini B."/>
            <person name="Hainaut M."/>
            <person name="Levati E."/>
            <person name="Barry K.W."/>
            <person name="Belfiori B."/>
            <person name="Cichocki N."/>
            <person name="Clum A."/>
            <person name="Dockter R.B."/>
            <person name="Fauchery L."/>
            <person name="Guy J."/>
            <person name="Iotti M."/>
            <person name="Le Tacon F."/>
            <person name="Lindquist E.A."/>
            <person name="Lipzen A."/>
            <person name="Malagnac F."/>
            <person name="Mello A."/>
            <person name="Molinier V."/>
            <person name="Miyauchi S."/>
            <person name="Poulain J."/>
            <person name="Riccioni C."/>
            <person name="Rubini A."/>
            <person name="Sitrit Y."/>
            <person name="Splivallo R."/>
            <person name="Traeger S."/>
            <person name="Wang M."/>
            <person name="Zifcakova L."/>
            <person name="Wipf D."/>
            <person name="Zambonelli A."/>
            <person name="Paolocci F."/>
            <person name="Nowrousian M."/>
            <person name="Ottonello S."/>
            <person name="Baldrian P."/>
            <person name="Spatafora J.W."/>
            <person name="Henrissat B."/>
            <person name="Nagy L.G."/>
            <person name="Aury J.M."/>
            <person name="Wincker P."/>
            <person name="Grigoriev I.V."/>
            <person name="Bonfante P."/>
            <person name="Martin F.M."/>
        </authorList>
    </citation>
    <scope>NUCLEOTIDE SEQUENCE [LARGE SCALE GENOMIC DNA]</scope>
    <source>
        <strain evidence="2 3">ATCC MYA-4762</strain>
    </source>
</reference>
<evidence type="ECO:0000256" key="1">
    <source>
        <dbReference type="SAM" id="Phobius"/>
    </source>
</evidence>
<evidence type="ECO:0000313" key="2">
    <source>
        <dbReference type="EMBL" id="RPB19321.1"/>
    </source>
</evidence>
<dbReference type="Proteomes" id="UP000267821">
    <property type="component" value="Unassembled WGS sequence"/>
</dbReference>
<keyword evidence="1" id="KW-1133">Transmembrane helix</keyword>
<gene>
    <name evidence="2" type="ORF">L211DRAFT_638788</name>
</gene>
<name>A0A3N4LF57_9PEZI</name>
<dbReference type="EMBL" id="ML121591">
    <property type="protein sequence ID" value="RPB19321.1"/>
    <property type="molecule type" value="Genomic_DNA"/>
</dbReference>
<feature type="transmembrane region" description="Helical" evidence="1">
    <location>
        <begin position="21"/>
        <end position="40"/>
    </location>
</feature>
<dbReference type="InParanoid" id="A0A3N4LF57"/>
<keyword evidence="3" id="KW-1185">Reference proteome</keyword>
<keyword evidence="1" id="KW-0472">Membrane</keyword>
<organism evidence="2 3">
    <name type="scientific">Terfezia boudieri ATCC MYA-4762</name>
    <dbReference type="NCBI Taxonomy" id="1051890"/>
    <lineage>
        <taxon>Eukaryota</taxon>
        <taxon>Fungi</taxon>
        <taxon>Dikarya</taxon>
        <taxon>Ascomycota</taxon>
        <taxon>Pezizomycotina</taxon>
        <taxon>Pezizomycetes</taxon>
        <taxon>Pezizales</taxon>
        <taxon>Pezizaceae</taxon>
        <taxon>Terfezia</taxon>
    </lineage>
</organism>